<feature type="chain" id="PRO_5040184242" evidence="6">
    <location>
        <begin position="19"/>
        <end position="267"/>
    </location>
</feature>
<comment type="similarity">
    <text evidence="2">Belongs to the germin family.</text>
</comment>
<dbReference type="EMBL" id="MU253858">
    <property type="protein sequence ID" value="KAG9245240.1"/>
    <property type="molecule type" value="Genomic_DNA"/>
</dbReference>
<reference evidence="8" key="1">
    <citation type="journal article" date="2021" name="IMA Fungus">
        <title>Genomic characterization of three marine fungi, including Emericellopsis atlantica sp. nov. with signatures of a generalist lifestyle and marine biomass degradation.</title>
        <authorList>
            <person name="Hagestad O.C."/>
            <person name="Hou L."/>
            <person name="Andersen J.H."/>
            <person name="Hansen E.H."/>
            <person name="Altermark B."/>
            <person name="Li C."/>
            <person name="Kuhnert E."/>
            <person name="Cox R.J."/>
            <person name="Crous P.W."/>
            <person name="Spatafora J.W."/>
            <person name="Lail K."/>
            <person name="Amirebrahimi M."/>
            <person name="Lipzen A."/>
            <person name="Pangilinan J."/>
            <person name="Andreopoulos W."/>
            <person name="Hayes R.D."/>
            <person name="Ng V."/>
            <person name="Grigoriev I.V."/>
            <person name="Jackson S.A."/>
            <person name="Sutton T.D.S."/>
            <person name="Dobson A.D.W."/>
            <person name="Rama T."/>
        </authorList>
    </citation>
    <scope>NUCLEOTIDE SEQUENCE</scope>
    <source>
        <strain evidence="8">TRa3180A</strain>
    </source>
</reference>
<keyword evidence="5" id="KW-0464">Manganese</keyword>
<keyword evidence="9" id="KW-1185">Reference proteome</keyword>
<dbReference type="InterPro" id="IPR019780">
    <property type="entry name" value="Germin_Mn-BS"/>
</dbReference>
<dbReference type="Pfam" id="PF00190">
    <property type="entry name" value="Cupin_1"/>
    <property type="match status" value="1"/>
</dbReference>
<evidence type="ECO:0000256" key="3">
    <source>
        <dbReference type="ARBA" id="ARBA00022525"/>
    </source>
</evidence>
<proteinExistence type="inferred from homology"/>
<gene>
    <name evidence="8" type="ORF">BJ878DRAFT_502475</name>
</gene>
<accession>A0A9P7Z5F3</accession>
<feature type="signal peptide" evidence="6">
    <location>
        <begin position="1"/>
        <end position="18"/>
    </location>
</feature>
<evidence type="ECO:0000313" key="9">
    <source>
        <dbReference type="Proteomes" id="UP000887226"/>
    </source>
</evidence>
<protein>
    <submittedName>
        <fullName evidence="8">RmlC-like cupin domain-containing protein</fullName>
    </submittedName>
</protein>
<evidence type="ECO:0000313" key="8">
    <source>
        <dbReference type="EMBL" id="KAG9245240.1"/>
    </source>
</evidence>
<evidence type="ECO:0000256" key="2">
    <source>
        <dbReference type="ARBA" id="ARBA00007456"/>
    </source>
</evidence>
<dbReference type="PANTHER" id="PTHR31238">
    <property type="entry name" value="GERMIN-LIKE PROTEIN SUBFAMILY 3 MEMBER 3"/>
    <property type="match status" value="1"/>
</dbReference>
<dbReference type="InterPro" id="IPR006045">
    <property type="entry name" value="Cupin_1"/>
</dbReference>
<keyword evidence="4" id="KW-0479">Metal-binding</keyword>
<sequence length="267" mass="28041">MKFTTSVIAAILATSTYATPLAARDDAAPSITITASYAAAATSDSSTSSAASPKDTLLTQKLLLADTAADRYALLPSNTQFQFDFNQPKGLGGKGGDLFAANRKTFPALVGTSSGMAVGFLGPCGFNTPHIHPRATELQIVVEGKVITEMLPENGVFNVPGNATSGRRVIRTELSAFQMTPFYQGSVHTQFNPSCDNATFIASFNSEDFGTGQVADELFAFDDMVVQAAFGQAIDGADVDKFRKNIPASIAKGVSECLTTCGIAARR</sequence>
<evidence type="ECO:0000256" key="6">
    <source>
        <dbReference type="SAM" id="SignalP"/>
    </source>
</evidence>
<keyword evidence="6" id="KW-0732">Signal</keyword>
<evidence type="ECO:0000256" key="4">
    <source>
        <dbReference type="ARBA" id="ARBA00022723"/>
    </source>
</evidence>
<evidence type="ECO:0000256" key="1">
    <source>
        <dbReference type="ARBA" id="ARBA00004613"/>
    </source>
</evidence>
<keyword evidence="3" id="KW-0964">Secreted</keyword>
<dbReference type="AlphaFoldDB" id="A0A9P7Z5F3"/>
<feature type="domain" description="Cupin type-1" evidence="7">
    <location>
        <begin position="83"/>
        <end position="240"/>
    </location>
</feature>
<dbReference type="Gene3D" id="2.60.120.10">
    <property type="entry name" value="Jelly Rolls"/>
    <property type="match status" value="1"/>
</dbReference>
<name>A0A9P7Z5F3_9HELO</name>
<dbReference type="GO" id="GO:0030145">
    <property type="term" value="F:manganese ion binding"/>
    <property type="evidence" value="ECO:0007669"/>
    <property type="project" value="InterPro"/>
</dbReference>
<dbReference type="PROSITE" id="PS00725">
    <property type="entry name" value="GERMIN"/>
    <property type="match status" value="1"/>
</dbReference>
<organism evidence="8 9">
    <name type="scientific">Calycina marina</name>
    <dbReference type="NCBI Taxonomy" id="1763456"/>
    <lineage>
        <taxon>Eukaryota</taxon>
        <taxon>Fungi</taxon>
        <taxon>Dikarya</taxon>
        <taxon>Ascomycota</taxon>
        <taxon>Pezizomycotina</taxon>
        <taxon>Leotiomycetes</taxon>
        <taxon>Helotiales</taxon>
        <taxon>Pezizellaceae</taxon>
        <taxon>Calycina</taxon>
    </lineage>
</organism>
<dbReference type="CDD" id="cd02241">
    <property type="entry name" value="cupin_OxOx"/>
    <property type="match status" value="1"/>
</dbReference>
<evidence type="ECO:0000259" key="7">
    <source>
        <dbReference type="SMART" id="SM00835"/>
    </source>
</evidence>
<dbReference type="InterPro" id="IPR014710">
    <property type="entry name" value="RmlC-like_jellyroll"/>
</dbReference>
<comment type="caution">
    <text evidence="8">The sequence shown here is derived from an EMBL/GenBank/DDBJ whole genome shotgun (WGS) entry which is preliminary data.</text>
</comment>
<dbReference type="InterPro" id="IPR011051">
    <property type="entry name" value="RmlC_Cupin_sf"/>
</dbReference>
<dbReference type="SMART" id="SM00835">
    <property type="entry name" value="Cupin_1"/>
    <property type="match status" value="1"/>
</dbReference>
<dbReference type="OrthoDB" id="1921208at2759"/>
<dbReference type="Proteomes" id="UP000887226">
    <property type="component" value="Unassembled WGS sequence"/>
</dbReference>
<dbReference type="InterPro" id="IPR001929">
    <property type="entry name" value="Germin"/>
</dbReference>
<comment type="subcellular location">
    <subcellularLocation>
        <location evidence="1">Secreted</location>
    </subcellularLocation>
</comment>
<dbReference type="SUPFAM" id="SSF51182">
    <property type="entry name" value="RmlC-like cupins"/>
    <property type="match status" value="1"/>
</dbReference>
<dbReference type="GO" id="GO:0005576">
    <property type="term" value="C:extracellular region"/>
    <property type="evidence" value="ECO:0007669"/>
    <property type="project" value="UniProtKB-SubCell"/>
</dbReference>
<evidence type="ECO:0000256" key="5">
    <source>
        <dbReference type="ARBA" id="ARBA00023211"/>
    </source>
</evidence>